<evidence type="ECO:0000256" key="2">
    <source>
        <dbReference type="SAM" id="SignalP"/>
    </source>
</evidence>
<evidence type="ECO:0000313" key="3">
    <source>
        <dbReference type="EMBL" id="KAK9903564.1"/>
    </source>
</evidence>
<name>A0ABR2YEA7_9CHLO</name>
<keyword evidence="4" id="KW-1185">Reference proteome</keyword>
<dbReference type="EMBL" id="JALJOT010000014">
    <property type="protein sequence ID" value="KAK9903564.1"/>
    <property type="molecule type" value="Genomic_DNA"/>
</dbReference>
<feature type="transmembrane region" description="Helical" evidence="1">
    <location>
        <begin position="188"/>
        <end position="208"/>
    </location>
</feature>
<dbReference type="PANTHER" id="PTHR12861:SF3">
    <property type="entry name" value="TRANSLOCON-ASSOCIATED PROTEIN SUBUNIT BETA"/>
    <property type="match status" value="1"/>
</dbReference>
<evidence type="ECO:0000313" key="4">
    <source>
        <dbReference type="Proteomes" id="UP001491310"/>
    </source>
</evidence>
<feature type="signal peptide" evidence="2">
    <location>
        <begin position="1"/>
        <end position="23"/>
    </location>
</feature>
<evidence type="ECO:0000256" key="1">
    <source>
        <dbReference type="SAM" id="Phobius"/>
    </source>
</evidence>
<proteinExistence type="predicted"/>
<organism evidence="3 4">
    <name type="scientific">Coccomyxa subellipsoidea</name>
    <dbReference type="NCBI Taxonomy" id="248742"/>
    <lineage>
        <taxon>Eukaryota</taxon>
        <taxon>Viridiplantae</taxon>
        <taxon>Chlorophyta</taxon>
        <taxon>core chlorophytes</taxon>
        <taxon>Trebouxiophyceae</taxon>
        <taxon>Trebouxiophyceae incertae sedis</taxon>
        <taxon>Coccomyxaceae</taxon>
        <taxon>Coccomyxa</taxon>
    </lineage>
</organism>
<keyword evidence="1" id="KW-0472">Membrane</keyword>
<keyword evidence="1" id="KW-1133">Transmembrane helix</keyword>
<gene>
    <name evidence="3" type="ORF">WJX75_009009</name>
</gene>
<sequence>MSQRLWIALAALLLVSSLALSRGDDGGFGVSDDEEFEEVEDQGAHLVARKFIPGKDLVVGRNTTVAIELYNAGNSAAYDVVVRDGEWQAEYFEFDPEAVVETVERIPAGGTARVEFTVIPLKTGSGVTAAAHITYKLEEDARNVQSALSTTMRLGIITPFQVLLSKALRWGSYLTLGAFTTLEHWRNAAIITALCTVAGLGFLGYTSVTETRKRQIYQKALNEVEKMK</sequence>
<dbReference type="Proteomes" id="UP001491310">
    <property type="component" value="Unassembled WGS sequence"/>
</dbReference>
<keyword evidence="2" id="KW-0732">Signal</keyword>
<feature type="chain" id="PRO_5046971960" description="Translocon-associated protein subunit beta" evidence="2">
    <location>
        <begin position="24"/>
        <end position="228"/>
    </location>
</feature>
<evidence type="ECO:0008006" key="5">
    <source>
        <dbReference type="Google" id="ProtNLM"/>
    </source>
</evidence>
<dbReference type="PANTHER" id="PTHR12861">
    <property type="entry name" value="TRANSLOCON-ASSOCIATED PROTEIN, BETA SUBUNIT PRECURSOR TRAP-BETA SIGNAL SEQUENCE RECEPTOR BETA SUBUNIT"/>
    <property type="match status" value="1"/>
</dbReference>
<reference evidence="3 4" key="1">
    <citation type="journal article" date="2024" name="Nat. Commun.">
        <title>Phylogenomics reveals the evolutionary origins of lichenization in chlorophyte algae.</title>
        <authorList>
            <person name="Puginier C."/>
            <person name="Libourel C."/>
            <person name="Otte J."/>
            <person name="Skaloud P."/>
            <person name="Haon M."/>
            <person name="Grisel S."/>
            <person name="Petersen M."/>
            <person name="Berrin J.G."/>
            <person name="Delaux P.M."/>
            <person name="Dal Grande F."/>
            <person name="Keller J."/>
        </authorList>
    </citation>
    <scope>NUCLEOTIDE SEQUENCE [LARGE SCALE GENOMIC DNA]</scope>
    <source>
        <strain evidence="3 4">SAG 216-7</strain>
    </source>
</reference>
<protein>
    <recommendedName>
        <fullName evidence="5">Translocon-associated protein subunit beta</fullName>
    </recommendedName>
</protein>
<keyword evidence="1" id="KW-0812">Transmembrane</keyword>
<dbReference type="Pfam" id="PF05753">
    <property type="entry name" value="TRAP_beta"/>
    <property type="match status" value="1"/>
</dbReference>
<comment type="caution">
    <text evidence="3">The sequence shown here is derived from an EMBL/GenBank/DDBJ whole genome shotgun (WGS) entry which is preliminary data.</text>
</comment>
<accession>A0ABR2YEA7</accession>